<protein>
    <submittedName>
        <fullName evidence="1">Uncharacterized protein</fullName>
    </submittedName>
</protein>
<accession>A0A164Y5A8</accession>
<keyword evidence="2" id="KW-1185">Reference proteome</keyword>
<dbReference type="Proteomes" id="UP000076722">
    <property type="component" value="Unassembled WGS sequence"/>
</dbReference>
<evidence type="ECO:0000313" key="1">
    <source>
        <dbReference type="EMBL" id="KZS96592.1"/>
    </source>
</evidence>
<dbReference type="EMBL" id="KV419399">
    <property type="protein sequence ID" value="KZS96592.1"/>
    <property type="molecule type" value="Genomic_DNA"/>
</dbReference>
<sequence length="275" mass="31728">MPISPSFDYLAELWPSITARSSGHSPDDRARHLATTLPVLDALHLARAYKIEQPTVFEALAQFRNHFHPLELLVPTLYAWVSSLSILCTGPGLVAPLTEPGDAELDPPSLYEFIAYPTSAMEFYHQLRYTQHFIVEDDFDTFWRHTIPLDHFVGLDRTRSSLLRSLTLRHPHLPSLVRIGFANHFHSTMPTLRIVTRDIFDIFLPDEPLGPAVVFGIDETRIRFRDNRQHTCQRVIDPGDEEEVELERFGQWLDEQEPSDAAFWKYEYPLYQGSD</sequence>
<gene>
    <name evidence="1" type="ORF">SISNIDRAFT_483148</name>
</gene>
<proteinExistence type="predicted"/>
<reference evidence="1 2" key="1">
    <citation type="journal article" date="2016" name="Mol. Biol. Evol.">
        <title>Comparative Genomics of Early-Diverging Mushroom-Forming Fungi Provides Insights into the Origins of Lignocellulose Decay Capabilities.</title>
        <authorList>
            <person name="Nagy L.G."/>
            <person name="Riley R."/>
            <person name="Tritt A."/>
            <person name="Adam C."/>
            <person name="Daum C."/>
            <person name="Floudas D."/>
            <person name="Sun H."/>
            <person name="Yadav J.S."/>
            <person name="Pangilinan J."/>
            <person name="Larsson K.H."/>
            <person name="Matsuura K."/>
            <person name="Barry K."/>
            <person name="Labutti K."/>
            <person name="Kuo R."/>
            <person name="Ohm R.A."/>
            <person name="Bhattacharya S.S."/>
            <person name="Shirouzu T."/>
            <person name="Yoshinaga Y."/>
            <person name="Martin F.M."/>
            <person name="Grigoriev I.V."/>
            <person name="Hibbett D.S."/>
        </authorList>
    </citation>
    <scope>NUCLEOTIDE SEQUENCE [LARGE SCALE GENOMIC DNA]</scope>
    <source>
        <strain evidence="1 2">HHB9708</strain>
    </source>
</reference>
<name>A0A164Y5A8_9AGAM</name>
<organism evidence="1 2">
    <name type="scientific">Sistotremastrum niveocremeum HHB9708</name>
    <dbReference type="NCBI Taxonomy" id="1314777"/>
    <lineage>
        <taxon>Eukaryota</taxon>
        <taxon>Fungi</taxon>
        <taxon>Dikarya</taxon>
        <taxon>Basidiomycota</taxon>
        <taxon>Agaricomycotina</taxon>
        <taxon>Agaricomycetes</taxon>
        <taxon>Sistotremastrales</taxon>
        <taxon>Sistotremastraceae</taxon>
        <taxon>Sertulicium</taxon>
        <taxon>Sertulicium niveocremeum</taxon>
    </lineage>
</organism>
<evidence type="ECO:0000313" key="2">
    <source>
        <dbReference type="Proteomes" id="UP000076722"/>
    </source>
</evidence>
<dbReference type="AlphaFoldDB" id="A0A164Y5A8"/>